<dbReference type="Proteomes" id="UP000054776">
    <property type="component" value="Unassembled WGS sequence"/>
</dbReference>
<dbReference type="EMBL" id="JYDH01006298">
    <property type="protein sequence ID" value="KRY02361.1"/>
    <property type="molecule type" value="Genomic_DNA"/>
</dbReference>
<comment type="caution">
    <text evidence="1">The sequence shown here is derived from an EMBL/GenBank/DDBJ whole genome shotgun (WGS) entry which is preliminary data.</text>
</comment>
<organism evidence="1 2">
    <name type="scientific">Trichinella spiralis</name>
    <name type="common">Trichina worm</name>
    <dbReference type="NCBI Taxonomy" id="6334"/>
    <lineage>
        <taxon>Eukaryota</taxon>
        <taxon>Metazoa</taxon>
        <taxon>Ecdysozoa</taxon>
        <taxon>Nematoda</taxon>
        <taxon>Enoplea</taxon>
        <taxon>Dorylaimia</taxon>
        <taxon>Trichinellida</taxon>
        <taxon>Trichinellidae</taxon>
        <taxon>Trichinella</taxon>
    </lineage>
</organism>
<name>A0A0V0YPX0_TRISP</name>
<protein>
    <submittedName>
        <fullName evidence="1">Uncharacterized protein</fullName>
    </submittedName>
</protein>
<gene>
    <name evidence="1" type="ORF">T01_5725</name>
</gene>
<dbReference type="AlphaFoldDB" id="A0A0V0YPX0"/>
<evidence type="ECO:0000313" key="2">
    <source>
        <dbReference type="Proteomes" id="UP000054776"/>
    </source>
</evidence>
<sequence>MREATKTLGRATQLFFESRQRYLDSLPEEERNPAIIEFDELIDKLRTTQ</sequence>
<accession>A0A0V0YPX0</accession>
<evidence type="ECO:0000313" key="1">
    <source>
        <dbReference type="EMBL" id="KRY02361.1"/>
    </source>
</evidence>
<dbReference type="InParanoid" id="A0A0V0YPX0"/>
<proteinExistence type="predicted"/>
<reference evidence="1 2" key="1">
    <citation type="submission" date="2015-01" db="EMBL/GenBank/DDBJ databases">
        <title>Evolution of Trichinella species and genotypes.</title>
        <authorList>
            <person name="Korhonen P.K."/>
            <person name="Edoardo P."/>
            <person name="Giuseppe L.R."/>
            <person name="Gasser R.B."/>
        </authorList>
    </citation>
    <scope>NUCLEOTIDE SEQUENCE [LARGE SCALE GENOMIC DNA]</scope>
    <source>
        <strain evidence="1">ISS3</strain>
    </source>
</reference>
<keyword evidence="2" id="KW-1185">Reference proteome</keyword>
<feature type="non-terminal residue" evidence="1">
    <location>
        <position position="49"/>
    </location>
</feature>